<keyword evidence="2" id="KW-1185">Reference proteome</keyword>
<dbReference type="Proteomes" id="UP000271098">
    <property type="component" value="Unassembled WGS sequence"/>
</dbReference>
<evidence type="ECO:0000313" key="1">
    <source>
        <dbReference type="EMBL" id="VDN49665.1"/>
    </source>
</evidence>
<gene>
    <name evidence="1" type="ORF">GPUH_LOCUS26914</name>
</gene>
<dbReference type="EMBL" id="UYRT01115625">
    <property type="protein sequence ID" value="VDN49665.1"/>
    <property type="molecule type" value="Genomic_DNA"/>
</dbReference>
<dbReference type="AlphaFoldDB" id="A0A183F123"/>
<accession>A0A183F123</accession>
<dbReference type="WBParaSite" id="GPUH_0002694401-mRNA-1">
    <property type="protein sequence ID" value="GPUH_0002694401-mRNA-1"/>
    <property type="gene ID" value="GPUH_0002694401"/>
</dbReference>
<organism evidence="3">
    <name type="scientific">Gongylonema pulchrum</name>
    <dbReference type="NCBI Taxonomy" id="637853"/>
    <lineage>
        <taxon>Eukaryota</taxon>
        <taxon>Metazoa</taxon>
        <taxon>Ecdysozoa</taxon>
        <taxon>Nematoda</taxon>
        <taxon>Chromadorea</taxon>
        <taxon>Rhabditida</taxon>
        <taxon>Spirurina</taxon>
        <taxon>Spiruromorpha</taxon>
        <taxon>Spiruroidea</taxon>
        <taxon>Gongylonematidae</taxon>
        <taxon>Gongylonema</taxon>
    </lineage>
</organism>
<protein>
    <submittedName>
        <fullName evidence="1 3">Uncharacterized protein</fullName>
    </submittedName>
</protein>
<name>A0A183F123_9BILA</name>
<reference evidence="1 2" key="2">
    <citation type="submission" date="2018-11" db="EMBL/GenBank/DDBJ databases">
        <authorList>
            <consortium name="Pathogen Informatics"/>
        </authorList>
    </citation>
    <scope>NUCLEOTIDE SEQUENCE [LARGE SCALE GENOMIC DNA]</scope>
</reference>
<sequence length="82" mass="9947">MVRRCRRRSVQYASFCDGFLIRGKDIEAECFHRQYFHFYRARVKLLQQRILTNAKQLLGMSQMGVCHNRIPFTRSSKRFFHC</sequence>
<dbReference type="OrthoDB" id="10406695at2759"/>
<proteinExistence type="predicted"/>
<evidence type="ECO:0000313" key="3">
    <source>
        <dbReference type="WBParaSite" id="GPUH_0002694401-mRNA-1"/>
    </source>
</evidence>
<reference evidence="3" key="1">
    <citation type="submission" date="2016-06" db="UniProtKB">
        <authorList>
            <consortium name="WormBaseParasite"/>
        </authorList>
    </citation>
    <scope>IDENTIFICATION</scope>
</reference>
<evidence type="ECO:0000313" key="2">
    <source>
        <dbReference type="Proteomes" id="UP000271098"/>
    </source>
</evidence>